<sequence length="158" mass="17898">MVPRVVVYYGRPVKSVCPFCGATFTRFPSGLQQFSQRFSKKIVSFDAFKRIALVAAGFGLIWFLATMEIIPREMEALGIFGSIVFSAFGLAELFYQTIEFIAKQFSHNSRYYWSATALIAIMIMYVRDDLTRYVVIASFLMIVRSILAGFAVARSQSH</sequence>
<keyword evidence="1" id="KW-0812">Transmembrane</keyword>
<dbReference type="EMBL" id="LUUG01000042">
    <property type="protein sequence ID" value="OAI08755.1"/>
    <property type="molecule type" value="Genomic_DNA"/>
</dbReference>
<feature type="transmembrane region" description="Helical" evidence="1">
    <location>
        <begin position="110"/>
        <end position="127"/>
    </location>
</feature>
<accession>A0A177MTD6</accession>
<comment type="caution">
    <text evidence="2">The sequence shown here is derived from an EMBL/GenBank/DDBJ whole genome shotgun (WGS) entry which is preliminary data.</text>
</comment>
<feature type="transmembrane region" description="Helical" evidence="1">
    <location>
        <begin position="47"/>
        <end position="65"/>
    </location>
</feature>
<evidence type="ECO:0000313" key="2">
    <source>
        <dbReference type="EMBL" id="OAI08755.1"/>
    </source>
</evidence>
<evidence type="ECO:0000313" key="3">
    <source>
        <dbReference type="Proteomes" id="UP000078090"/>
    </source>
</evidence>
<feature type="transmembrane region" description="Helical" evidence="1">
    <location>
        <begin position="133"/>
        <end position="153"/>
    </location>
</feature>
<keyword evidence="1" id="KW-0472">Membrane</keyword>
<dbReference type="AlphaFoldDB" id="A0A177MTD6"/>
<reference evidence="2 3" key="1">
    <citation type="submission" date="2016-03" db="EMBL/GenBank/DDBJ databases">
        <authorList>
            <person name="Ploux O."/>
        </authorList>
    </citation>
    <scope>NUCLEOTIDE SEQUENCE [LARGE SCALE GENOMIC DNA]</scope>
    <source>
        <strain evidence="2 3">R-45363</strain>
    </source>
</reference>
<gene>
    <name evidence="2" type="ORF">A1332_06235</name>
</gene>
<dbReference type="Proteomes" id="UP000078090">
    <property type="component" value="Unassembled WGS sequence"/>
</dbReference>
<protein>
    <submittedName>
        <fullName evidence="2">Uncharacterized protein</fullName>
    </submittedName>
</protein>
<proteinExistence type="predicted"/>
<keyword evidence="1" id="KW-1133">Transmembrane helix</keyword>
<organism evidence="2 3">
    <name type="scientific">Methylomonas methanica</name>
    <dbReference type="NCBI Taxonomy" id="421"/>
    <lineage>
        <taxon>Bacteria</taxon>
        <taxon>Pseudomonadati</taxon>
        <taxon>Pseudomonadota</taxon>
        <taxon>Gammaproteobacteria</taxon>
        <taxon>Methylococcales</taxon>
        <taxon>Methylococcaceae</taxon>
        <taxon>Methylomonas</taxon>
    </lineage>
</organism>
<feature type="transmembrane region" description="Helical" evidence="1">
    <location>
        <begin position="77"/>
        <end position="98"/>
    </location>
</feature>
<name>A0A177MTD6_METMH</name>
<evidence type="ECO:0000256" key="1">
    <source>
        <dbReference type="SAM" id="Phobius"/>
    </source>
</evidence>